<keyword evidence="3" id="KW-1185">Reference proteome</keyword>
<proteinExistence type="predicted"/>
<dbReference type="Proteomes" id="UP000799440">
    <property type="component" value="Unassembled WGS sequence"/>
</dbReference>
<dbReference type="PANTHER" id="PTHR35910">
    <property type="entry name" value="2EXR DOMAIN-CONTAINING PROTEIN"/>
    <property type="match status" value="1"/>
</dbReference>
<organism evidence="2 3">
    <name type="scientific">Sporormia fimetaria CBS 119925</name>
    <dbReference type="NCBI Taxonomy" id="1340428"/>
    <lineage>
        <taxon>Eukaryota</taxon>
        <taxon>Fungi</taxon>
        <taxon>Dikarya</taxon>
        <taxon>Ascomycota</taxon>
        <taxon>Pezizomycotina</taxon>
        <taxon>Dothideomycetes</taxon>
        <taxon>Pleosporomycetidae</taxon>
        <taxon>Pleosporales</taxon>
        <taxon>Sporormiaceae</taxon>
        <taxon>Sporormia</taxon>
    </lineage>
</organism>
<dbReference type="PANTHER" id="PTHR35910:SF1">
    <property type="entry name" value="2EXR DOMAIN-CONTAINING PROTEIN"/>
    <property type="match status" value="1"/>
</dbReference>
<evidence type="ECO:0000313" key="2">
    <source>
        <dbReference type="EMBL" id="KAF2747015.1"/>
    </source>
</evidence>
<dbReference type="EMBL" id="MU006574">
    <property type="protein sequence ID" value="KAF2747015.1"/>
    <property type="molecule type" value="Genomic_DNA"/>
</dbReference>
<sequence>METFHKFGHLPFELRAMIWKMTAEPRIVDVRVRDEDLPSPRCKCGRRPWNAYPTSSAPIPAIVQTCREARNLGVYRQCFREISAQRGCDCTRRFSCTAQMIADWRQRFYQYKYEPIAHLIKRLRLERENDFWWFQFESHRHLWHFRNLQEAHLICKDSIENWELATEDFPFFCGPENLLLIDKNDGRRMLSNELDAIFRKKCWAYGTDEDCNTHDHSLDK</sequence>
<evidence type="ECO:0000259" key="1">
    <source>
        <dbReference type="Pfam" id="PF20150"/>
    </source>
</evidence>
<gene>
    <name evidence="2" type="ORF">M011DRAFT_403210</name>
</gene>
<dbReference type="InterPro" id="IPR045518">
    <property type="entry name" value="2EXR"/>
</dbReference>
<protein>
    <recommendedName>
        <fullName evidence="1">2EXR domain-containing protein</fullName>
    </recommendedName>
</protein>
<dbReference type="AlphaFoldDB" id="A0A6A6V907"/>
<name>A0A6A6V907_9PLEO</name>
<reference evidence="2" key="1">
    <citation type="journal article" date="2020" name="Stud. Mycol.">
        <title>101 Dothideomycetes genomes: a test case for predicting lifestyles and emergence of pathogens.</title>
        <authorList>
            <person name="Haridas S."/>
            <person name="Albert R."/>
            <person name="Binder M."/>
            <person name="Bloem J."/>
            <person name="Labutti K."/>
            <person name="Salamov A."/>
            <person name="Andreopoulos B."/>
            <person name="Baker S."/>
            <person name="Barry K."/>
            <person name="Bills G."/>
            <person name="Bluhm B."/>
            <person name="Cannon C."/>
            <person name="Castanera R."/>
            <person name="Culley D."/>
            <person name="Daum C."/>
            <person name="Ezra D."/>
            <person name="Gonzalez J."/>
            <person name="Henrissat B."/>
            <person name="Kuo A."/>
            <person name="Liang C."/>
            <person name="Lipzen A."/>
            <person name="Lutzoni F."/>
            <person name="Magnuson J."/>
            <person name="Mondo S."/>
            <person name="Nolan M."/>
            <person name="Ohm R."/>
            <person name="Pangilinan J."/>
            <person name="Park H.-J."/>
            <person name="Ramirez L."/>
            <person name="Alfaro M."/>
            <person name="Sun H."/>
            <person name="Tritt A."/>
            <person name="Yoshinaga Y."/>
            <person name="Zwiers L.-H."/>
            <person name="Turgeon B."/>
            <person name="Goodwin S."/>
            <person name="Spatafora J."/>
            <person name="Crous P."/>
            <person name="Grigoriev I."/>
        </authorList>
    </citation>
    <scope>NUCLEOTIDE SEQUENCE</scope>
    <source>
        <strain evidence="2">CBS 119925</strain>
    </source>
</reference>
<dbReference type="Pfam" id="PF20150">
    <property type="entry name" value="2EXR"/>
    <property type="match status" value="1"/>
</dbReference>
<accession>A0A6A6V907</accession>
<feature type="domain" description="2EXR" evidence="1">
    <location>
        <begin position="4"/>
        <end position="81"/>
    </location>
</feature>
<evidence type="ECO:0000313" key="3">
    <source>
        <dbReference type="Proteomes" id="UP000799440"/>
    </source>
</evidence>
<dbReference type="OrthoDB" id="3473305at2759"/>